<dbReference type="SUPFAM" id="SSF52129">
    <property type="entry name" value="Caspase-like"/>
    <property type="match status" value="1"/>
</dbReference>
<evidence type="ECO:0000259" key="10">
    <source>
        <dbReference type="PROSITE" id="PS50208"/>
    </source>
</evidence>
<dbReference type="SMART" id="SM00114">
    <property type="entry name" value="CARD"/>
    <property type="match status" value="1"/>
</dbReference>
<dbReference type="PROSITE" id="PS50208">
    <property type="entry name" value="CASPASE_P20"/>
    <property type="match status" value="1"/>
</dbReference>
<evidence type="ECO:0000256" key="1">
    <source>
        <dbReference type="ARBA" id="ARBA00010134"/>
    </source>
</evidence>
<feature type="region of interest" description="Disordered" evidence="7">
    <location>
        <begin position="212"/>
        <end position="232"/>
    </location>
</feature>
<comment type="caution">
    <text evidence="12">The sequence shown here is derived from an EMBL/GenBank/DDBJ whole genome shotgun (WGS) entry which is preliminary data.</text>
</comment>
<dbReference type="InterPro" id="IPR035897">
    <property type="entry name" value="Toll_tir_struct_dom_sf"/>
</dbReference>
<dbReference type="PRINTS" id="PR00376">
    <property type="entry name" value="IL1BCENZYME"/>
</dbReference>
<dbReference type="FunFam" id="3.40.50.1460:FF:000007">
    <property type="entry name" value="Caspase-1"/>
    <property type="match status" value="1"/>
</dbReference>
<evidence type="ECO:0000313" key="12">
    <source>
        <dbReference type="EMBL" id="RXM97765.1"/>
    </source>
</evidence>
<evidence type="ECO:0000259" key="9">
    <source>
        <dbReference type="PROSITE" id="PS50207"/>
    </source>
</evidence>
<dbReference type="Pfam" id="PF00656">
    <property type="entry name" value="Peptidase_C14"/>
    <property type="match status" value="1"/>
</dbReference>
<evidence type="ECO:0000256" key="3">
    <source>
        <dbReference type="ARBA" id="ARBA00022801"/>
    </source>
</evidence>
<sequence>MISYCHKQKDMVKRIAEELKTRGIQVWIDDKLREDLTKEISEAITNAWAVIVCFSEAYEKSKWCKREIEFAVNSNKRMFFLKMEEFTPQAWFQMLMGNRIYHKFIDDDSFKENIGRFIEIIKEADKRLFEVRTKFIEGVNIAIIQDLLDDMQHVMVLNDGEVEDVKEGQTRTKDKARCLIDMVRKKGAAASEKFISRIEERDPSLYHTLQLDSQPAQQPSVSQQESRPAGPVPWMIPSTAEFVTQTQKTEADSIYKIQDKASRQRLALIINNIEFEKAELKRNGAQQDQEQMKKLLEELGYSVELHNDQSAQEMESTLRHFSQREEHTKSDSTFVVLMSHGVRDGICGKLTKDEKTDILKTDKIFDIFNTKNCAGLRGKPKVIIIQACRGGGDGHAWVSDSIVAPVPIQDPLEDDCLRKEHKEKDFICFCSSTPDTKSWRDPIKGTIFIQRLVETFCKNACRDHIEEIFRKVRLVHMKPEHWFCWL</sequence>
<dbReference type="PROSITE" id="PS01122">
    <property type="entry name" value="CASPASE_CYS"/>
    <property type="match status" value="1"/>
</dbReference>
<dbReference type="SMART" id="SM00255">
    <property type="entry name" value="TIR"/>
    <property type="match status" value="1"/>
</dbReference>
<keyword evidence="3" id="KW-0378">Hydrolase</keyword>
<dbReference type="CDD" id="cd00032">
    <property type="entry name" value="CASc"/>
    <property type="match status" value="1"/>
</dbReference>
<dbReference type="Gene3D" id="3.40.50.10140">
    <property type="entry name" value="Toll/interleukin-1 receptor homology (TIR) domain"/>
    <property type="match status" value="1"/>
</dbReference>
<dbReference type="PROSITE" id="PS50209">
    <property type="entry name" value="CARD"/>
    <property type="match status" value="1"/>
</dbReference>
<dbReference type="PROSITE" id="PS50207">
    <property type="entry name" value="CASPASE_P10"/>
    <property type="match status" value="1"/>
</dbReference>
<dbReference type="GO" id="GO:0050727">
    <property type="term" value="P:regulation of inflammatory response"/>
    <property type="evidence" value="ECO:0007669"/>
    <property type="project" value="TreeGrafter"/>
</dbReference>
<comment type="similarity">
    <text evidence="1 6">Belongs to the peptidase C14A family.</text>
</comment>
<dbReference type="InterPro" id="IPR029030">
    <property type="entry name" value="Caspase-like_dom_sf"/>
</dbReference>
<dbReference type="InterPro" id="IPR000157">
    <property type="entry name" value="TIR_dom"/>
</dbReference>
<dbReference type="Pfam" id="PF00619">
    <property type="entry name" value="CARD"/>
    <property type="match status" value="1"/>
</dbReference>
<dbReference type="InterPro" id="IPR002138">
    <property type="entry name" value="Pept_C14_p10"/>
</dbReference>
<dbReference type="PROSITE" id="PS50104">
    <property type="entry name" value="TIR"/>
    <property type="match status" value="1"/>
</dbReference>
<dbReference type="Proteomes" id="UP000289886">
    <property type="component" value="Unassembled WGS sequence"/>
</dbReference>
<dbReference type="EMBL" id="SCEB01000945">
    <property type="protein sequence ID" value="RXM97765.1"/>
    <property type="molecule type" value="Genomic_DNA"/>
</dbReference>
<dbReference type="GO" id="GO:0042981">
    <property type="term" value="P:regulation of apoptotic process"/>
    <property type="evidence" value="ECO:0007669"/>
    <property type="project" value="InterPro"/>
</dbReference>
<dbReference type="PANTHER" id="PTHR47901">
    <property type="entry name" value="CASPASE RECRUITMENT DOMAIN-CONTAINING PROTEIN 18"/>
    <property type="match status" value="1"/>
</dbReference>
<dbReference type="InterPro" id="IPR011600">
    <property type="entry name" value="Pept_C14_caspase"/>
</dbReference>
<feature type="domain" description="CARD" evidence="11">
    <location>
        <begin position="120"/>
        <end position="213"/>
    </location>
</feature>
<evidence type="ECO:0000256" key="2">
    <source>
        <dbReference type="ARBA" id="ARBA00022670"/>
    </source>
</evidence>
<keyword evidence="4" id="KW-0788">Thiol protease</keyword>
<dbReference type="PANTHER" id="PTHR47901:SF3">
    <property type="entry name" value="CASPASE-1"/>
    <property type="match status" value="1"/>
</dbReference>
<dbReference type="Gene3D" id="1.10.533.10">
    <property type="entry name" value="Death Domain, Fas"/>
    <property type="match status" value="1"/>
</dbReference>
<dbReference type="SMART" id="SM00115">
    <property type="entry name" value="CASc"/>
    <property type="match status" value="1"/>
</dbReference>
<organism evidence="12 13">
    <name type="scientific">Acipenser ruthenus</name>
    <name type="common">Sterlet sturgeon</name>
    <dbReference type="NCBI Taxonomy" id="7906"/>
    <lineage>
        <taxon>Eukaryota</taxon>
        <taxon>Metazoa</taxon>
        <taxon>Chordata</taxon>
        <taxon>Craniata</taxon>
        <taxon>Vertebrata</taxon>
        <taxon>Euteleostomi</taxon>
        <taxon>Actinopterygii</taxon>
        <taxon>Chondrostei</taxon>
        <taxon>Acipenseriformes</taxon>
        <taxon>Acipenseridae</taxon>
        <taxon>Acipenser</taxon>
    </lineage>
</organism>
<dbReference type="SUPFAM" id="SSF52200">
    <property type="entry name" value="Toll/Interleukin receptor TIR domain"/>
    <property type="match status" value="1"/>
</dbReference>
<dbReference type="Gene3D" id="3.40.50.1460">
    <property type="match status" value="1"/>
</dbReference>
<evidence type="ECO:0000259" key="11">
    <source>
        <dbReference type="PROSITE" id="PS50209"/>
    </source>
</evidence>
<dbReference type="GO" id="GO:0072559">
    <property type="term" value="C:NLRP3 inflammasome complex"/>
    <property type="evidence" value="ECO:0007669"/>
    <property type="project" value="TreeGrafter"/>
</dbReference>
<evidence type="ECO:0000313" key="13">
    <source>
        <dbReference type="Proteomes" id="UP000289886"/>
    </source>
</evidence>
<dbReference type="PROSITE" id="PS01121">
    <property type="entry name" value="CASPASE_HIS"/>
    <property type="match status" value="1"/>
</dbReference>
<dbReference type="InterPro" id="IPR001315">
    <property type="entry name" value="CARD"/>
</dbReference>
<keyword evidence="5" id="KW-0865">Zymogen</keyword>
<keyword evidence="2" id="KW-0645">Protease</keyword>
<dbReference type="GO" id="GO:0007165">
    <property type="term" value="P:signal transduction"/>
    <property type="evidence" value="ECO:0007669"/>
    <property type="project" value="InterPro"/>
</dbReference>
<dbReference type="InterPro" id="IPR015917">
    <property type="entry name" value="Pept_C14A"/>
</dbReference>
<feature type="compositionally biased region" description="Low complexity" evidence="7">
    <location>
        <begin position="213"/>
        <end position="226"/>
    </location>
</feature>
<evidence type="ECO:0000256" key="7">
    <source>
        <dbReference type="SAM" id="MobiDB-lite"/>
    </source>
</evidence>
<reference evidence="12 13" key="1">
    <citation type="submission" date="2019-01" db="EMBL/GenBank/DDBJ databases">
        <title>Draft Genome and Complete Hox-Cluster Characterization of the Sterlet Sturgeon (Acipenser ruthenus).</title>
        <authorList>
            <person name="Wei Q."/>
        </authorList>
    </citation>
    <scope>NUCLEOTIDE SEQUENCE [LARGE SCALE GENOMIC DNA]</scope>
    <source>
        <strain evidence="12">WHYD16114868_AA</strain>
        <tissue evidence="12">Blood</tissue>
    </source>
</reference>
<dbReference type="GO" id="GO:0004197">
    <property type="term" value="F:cysteine-type endopeptidase activity"/>
    <property type="evidence" value="ECO:0007669"/>
    <property type="project" value="InterPro"/>
</dbReference>
<name>A0A662YNL6_ACIRT</name>
<dbReference type="GO" id="GO:0006508">
    <property type="term" value="P:proteolysis"/>
    <property type="evidence" value="ECO:0007669"/>
    <property type="project" value="UniProtKB-KW"/>
</dbReference>
<proteinExistence type="inferred from homology"/>
<dbReference type="InterPro" id="IPR011029">
    <property type="entry name" value="DEATH-like_dom_sf"/>
</dbReference>
<accession>A0A662YNL6</accession>
<keyword evidence="13" id="KW-1185">Reference proteome</keyword>
<feature type="domain" description="TIR" evidence="8">
    <location>
        <begin position="1"/>
        <end position="125"/>
    </location>
</feature>
<dbReference type="InterPro" id="IPR033139">
    <property type="entry name" value="Caspase_cys_AS"/>
</dbReference>
<feature type="domain" description="Caspase family p10" evidence="9">
    <location>
        <begin position="416"/>
        <end position="473"/>
    </location>
</feature>
<feature type="domain" description="Caspase family p20" evidence="10">
    <location>
        <begin position="263"/>
        <end position="390"/>
    </location>
</feature>
<dbReference type="InterPro" id="IPR016129">
    <property type="entry name" value="Caspase_his_AS"/>
</dbReference>
<evidence type="ECO:0000256" key="6">
    <source>
        <dbReference type="RuleBase" id="RU003971"/>
    </source>
</evidence>
<dbReference type="InterPro" id="IPR001309">
    <property type="entry name" value="Pept_C14_p20"/>
</dbReference>
<gene>
    <name evidence="12" type="ORF">EOD39_14007</name>
</gene>
<evidence type="ECO:0000256" key="4">
    <source>
        <dbReference type="ARBA" id="ARBA00022807"/>
    </source>
</evidence>
<dbReference type="GO" id="GO:0097169">
    <property type="term" value="C:AIM2 inflammasome complex"/>
    <property type="evidence" value="ECO:0007669"/>
    <property type="project" value="TreeGrafter"/>
</dbReference>
<dbReference type="AlphaFoldDB" id="A0A662YNL6"/>
<evidence type="ECO:0000259" key="8">
    <source>
        <dbReference type="PROSITE" id="PS50104"/>
    </source>
</evidence>
<dbReference type="SUPFAM" id="SSF47986">
    <property type="entry name" value="DEATH domain"/>
    <property type="match status" value="1"/>
</dbReference>
<dbReference type="GO" id="GO:0072557">
    <property type="term" value="C:IPAF inflammasome complex"/>
    <property type="evidence" value="ECO:0007669"/>
    <property type="project" value="TreeGrafter"/>
</dbReference>
<protein>
    <submittedName>
        <fullName evidence="12">Caspase-1</fullName>
    </submittedName>
</protein>
<dbReference type="Pfam" id="PF13676">
    <property type="entry name" value="TIR_2"/>
    <property type="match status" value="1"/>
</dbReference>
<evidence type="ECO:0000256" key="5">
    <source>
        <dbReference type="ARBA" id="ARBA00023145"/>
    </source>
</evidence>
<dbReference type="InterPro" id="IPR002398">
    <property type="entry name" value="Pept_C14"/>
</dbReference>